<protein>
    <submittedName>
        <fullName evidence="3">PF07009 family protein</fullName>
    </submittedName>
</protein>
<feature type="transmembrane region" description="Helical" evidence="2">
    <location>
        <begin position="12"/>
        <end position="30"/>
    </location>
</feature>
<dbReference type="Proteomes" id="UP000016638">
    <property type="component" value="Unassembled WGS sequence"/>
</dbReference>
<keyword evidence="4" id="KW-1185">Reference proteome</keyword>
<name>U2TRM1_9ACTN</name>
<proteinExistence type="predicted"/>
<keyword evidence="2" id="KW-1133">Transmembrane helix</keyword>
<dbReference type="InterPro" id="IPR038690">
    <property type="entry name" value="NusG_2_sf"/>
</dbReference>
<dbReference type="EMBL" id="AWEZ01000043">
    <property type="protein sequence ID" value="ERL08738.1"/>
    <property type="molecule type" value="Genomic_DNA"/>
</dbReference>
<feature type="compositionally biased region" description="Basic and acidic residues" evidence="1">
    <location>
        <begin position="139"/>
        <end position="154"/>
    </location>
</feature>
<feature type="region of interest" description="Disordered" evidence="1">
    <location>
        <begin position="124"/>
        <end position="154"/>
    </location>
</feature>
<dbReference type="STRING" id="1125712.HMPREF1316_0279"/>
<gene>
    <name evidence="3" type="ORF">HMPREF1316_0279</name>
</gene>
<evidence type="ECO:0000256" key="2">
    <source>
        <dbReference type="SAM" id="Phobius"/>
    </source>
</evidence>
<dbReference type="eggNOG" id="COG5341">
    <property type="taxonomic scope" value="Bacteria"/>
</dbReference>
<dbReference type="Gene3D" id="2.60.320.10">
    <property type="entry name" value="N-utilization substance G protein NusG, insert domain"/>
    <property type="match status" value="1"/>
</dbReference>
<sequence length="154" mass="16251">MRAVHVVRTYWATFVVGIAVTALLVGSLVAGGQARLPTGSAPVAVVHDADGHVWRLPLDTPTTLEVTSSLGSNTIMVADGAARMTDADCPHGSCLRQTPISETGQQLICLPHQLWVEVVPARGEDTAQDGTQADVDAVGWKDERQASDVDVTAR</sequence>
<keyword evidence="2" id="KW-0472">Membrane</keyword>
<dbReference type="RefSeq" id="WP_021725878.1">
    <property type="nucleotide sequence ID" value="NZ_AWEZ01000043.1"/>
</dbReference>
<keyword evidence="2" id="KW-0812">Transmembrane</keyword>
<comment type="caution">
    <text evidence="3">The sequence shown here is derived from an EMBL/GenBank/DDBJ whole genome shotgun (WGS) entry which is preliminary data.</text>
</comment>
<dbReference type="PATRIC" id="fig|1125712.3.peg.908"/>
<evidence type="ECO:0000313" key="4">
    <source>
        <dbReference type="Proteomes" id="UP000016638"/>
    </source>
</evidence>
<evidence type="ECO:0000256" key="1">
    <source>
        <dbReference type="SAM" id="MobiDB-lite"/>
    </source>
</evidence>
<dbReference type="Pfam" id="PF07009">
    <property type="entry name" value="NusG_II"/>
    <property type="match status" value="1"/>
</dbReference>
<accession>U2TRM1</accession>
<dbReference type="AlphaFoldDB" id="U2TRM1"/>
<organism evidence="3 4">
    <name type="scientific">Olsenella profusa F0195</name>
    <dbReference type="NCBI Taxonomy" id="1125712"/>
    <lineage>
        <taxon>Bacteria</taxon>
        <taxon>Bacillati</taxon>
        <taxon>Actinomycetota</taxon>
        <taxon>Coriobacteriia</taxon>
        <taxon>Coriobacteriales</taxon>
        <taxon>Atopobiaceae</taxon>
        <taxon>Olsenella</taxon>
    </lineage>
</organism>
<reference evidence="3 4" key="1">
    <citation type="submission" date="2013-08" db="EMBL/GenBank/DDBJ databases">
        <authorList>
            <person name="Durkin A.S."/>
            <person name="Haft D.R."/>
            <person name="McCorrison J."/>
            <person name="Torralba M."/>
            <person name="Gillis M."/>
            <person name="Haft D.H."/>
            <person name="Methe B."/>
            <person name="Sutton G."/>
            <person name="Nelson K.E."/>
        </authorList>
    </citation>
    <scope>NUCLEOTIDE SEQUENCE [LARGE SCALE GENOMIC DNA]</scope>
    <source>
        <strain evidence="3 4">F0195</strain>
    </source>
</reference>
<evidence type="ECO:0000313" key="3">
    <source>
        <dbReference type="EMBL" id="ERL08738.1"/>
    </source>
</evidence>